<dbReference type="SUPFAM" id="SSF52980">
    <property type="entry name" value="Restriction endonuclease-like"/>
    <property type="match status" value="1"/>
</dbReference>
<dbReference type="Proteomes" id="UP000295543">
    <property type="component" value="Unassembled WGS sequence"/>
</dbReference>
<keyword evidence="3 6" id="KW-0227">DNA damage</keyword>
<evidence type="ECO:0000256" key="2">
    <source>
        <dbReference type="ARBA" id="ARBA00022759"/>
    </source>
</evidence>
<dbReference type="AlphaFoldDB" id="A0A4R5U8Y3"/>
<dbReference type="EC" id="3.1.-.-" evidence="6"/>
<keyword evidence="5 6" id="KW-0234">DNA repair</keyword>
<comment type="caution">
    <text evidence="7">The sequence shown here is derived from an EMBL/GenBank/DDBJ whole genome shotgun (WGS) entry which is preliminary data.</text>
</comment>
<evidence type="ECO:0000313" key="8">
    <source>
        <dbReference type="Proteomes" id="UP000295543"/>
    </source>
</evidence>
<evidence type="ECO:0000256" key="4">
    <source>
        <dbReference type="ARBA" id="ARBA00022801"/>
    </source>
</evidence>
<dbReference type="PIRSF" id="PIRSF018267">
    <property type="entry name" value="VSR_endonuc"/>
    <property type="match status" value="1"/>
</dbReference>
<dbReference type="NCBIfam" id="TIGR00632">
    <property type="entry name" value="vsr"/>
    <property type="match status" value="1"/>
</dbReference>
<dbReference type="EMBL" id="SMTG01000004">
    <property type="protein sequence ID" value="TDK30712.1"/>
    <property type="molecule type" value="Genomic_DNA"/>
</dbReference>
<evidence type="ECO:0000256" key="3">
    <source>
        <dbReference type="ARBA" id="ARBA00022763"/>
    </source>
</evidence>
<evidence type="ECO:0000313" key="7">
    <source>
        <dbReference type="EMBL" id="TDK30712.1"/>
    </source>
</evidence>
<sequence length="151" mass="17472">MDIISPERRSALMSRVRGKDTKIELEVRHGLHALGFRYRLGGAGLPGRPDIVLPKFRTVVFVHGCFWHGHSCYLYRLPKTRTEFWEAKIDANRQRDARQIAQLRQAGWKVETVWECELRNRSTEERAEVIMALGARIRARETDDHPAEPGP</sequence>
<dbReference type="GO" id="GO:0016787">
    <property type="term" value="F:hydrolase activity"/>
    <property type="evidence" value="ECO:0007669"/>
    <property type="project" value="UniProtKB-KW"/>
</dbReference>
<dbReference type="RefSeq" id="WP_133393785.1">
    <property type="nucleotide sequence ID" value="NZ_SMTG01000004.1"/>
</dbReference>
<accession>A0A4R5U8Y3</accession>
<keyword evidence="2 6" id="KW-0255">Endonuclease</keyword>
<proteinExistence type="inferred from homology"/>
<comment type="function">
    <text evidence="6">May nick specific sequences that contain T:G mispairs resulting from m5C-deamination.</text>
</comment>
<comment type="similarity">
    <text evidence="6">Belongs to the vsr family.</text>
</comment>
<dbReference type="CDD" id="cd00221">
    <property type="entry name" value="Vsr"/>
    <property type="match status" value="1"/>
</dbReference>
<name>A0A4R5U8Y3_9GAMM</name>
<protein>
    <recommendedName>
        <fullName evidence="6">Very short patch repair endonuclease</fullName>
        <ecNumber evidence="6">3.1.-.-</ecNumber>
    </recommendedName>
</protein>
<gene>
    <name evidence="7" type="primary">vsr</name>
    <name evidence="7" type="ORF">E2F49_10190</name>
</gene>
<evidence type="ECO:0000256" key="1">
    <source>
        <dbReference type="ARBA" id="ARBA00022722"/>
    </source>
</evidence>
<evidence type="ECO:0000256" key="6">
    <source>
        <dbReference type="PIRNR" id="PIRNR018267"/>
    </source>
</evidence>
<evidence type="ECO:0000256" key="5">
    <source>
        <dbReference type="ARBA" id="ARBA00023204"/>
    </source>
</evidence>
<dbReference type="OrthoDB" id="9801520at2"/>
<dbReference type="GO" id="GO:0006298">
    <property type="term" value="P:mismatch repair"/>
    <property type="evidence" value="ECO:0007669"/>
    <property type="project" value="UniProtKB-UniRule"/>
</dbReference>
<dbReference type="InterPro" id="IPR011335">
    <property type="entry name" value="Restrct_endonuc-II-like"/>
</dbReference>
<keyword evidence="1 6" id="KW-0540">Nuclease</keyword>
<dbReference type="Gene3D" id="3.40.960.10">
    <property type="entry name" value="VSR Endonuclease"/>
    <property type="match status" value="1"/>
</dbReference>
<dbReference type="Pfam" id="PF03852">
    <property type="entry name" value="Vsr"/>
    <property type="match status" value="1"/>
</dbReference>
<keyword evidence="4 6" id="KW-0378">Hydrolase</keyword>
<organism evidence="7 8">
    <name type="scientific">Luteimonas terrae</name>
    <dbReference type="NCBI Taxonomy" id="1530191"/>
    <lineage>
        <taxon>Bacteria</taxon>
        <taxon>Pseudomonadati</taxon>
        <taxon>Pseudomonadota</taxon>
        <taxon>Gammaproteobacteria</taxon>
        <taxon>Lysobacterales</taxon>
        <taxon>Lysobacteraceae</taxon>
        <taxon>Luteimonas</taxon>
    </lineage>
</organism>
<reference evidence="7 8" key="1">
    <citation type="submission" date="2019-03" db="EMBL/GenBank/DDBJ databases">
        <title>Luteimonas zhaokaii sp.nov., isolated from the rectal contents of Plateau pika in Yushu, Qinghai Province, China.</title>
        <authorList>
            <person name="Zhang G."/>
        </authorList>
    </citation>
    <scope>NUCLEOTIDE SEQUENCE [LARGE SCALE GENOMIC DNA]</scope>
    <source>
        <strain evidence="7 8">THG-MD21</strain>
    </source>
</reference>
<dbReference type="InterPro" id="IPR004603">
    <property type="entry name" value="DNA_mismatch_endonuc_vsr"/>
</dbReference>
<dbReference type="GO" id="GO:0004519">
    <property type="term" value="F:endonuclease activity"/>
    <property type="evidence" value="ECO:0007669"/>
    <property type="project" value="UniProtKB-KW"/>
</dbReference>
<keyword evidence="8" id="KW-1185">Reference proteome</keyword>